<sequence length="99" mass="11068">MLDRIIHRLGPMVHGHTTNLRRAVSLRRLLLLLFLLLPCIHLHRSCLSRPSLSPEQIKPPHGYSLAGGSLSFGLSLSHDLDKVSLRNSDAKIDPRASYL</sequence>
<protein>
    <submittedName>
        <fullName evidence="1">Uncharacterized protein</fullName>
    </submittedName>
</protein>
<dbReference type="EMBL" id="QGKW02002005">
    <property type="protein sequence ID" value="KAF2541666.1"/>
    <property type="molecule type" value="Genomic_DNA"/>
</dbReference>
<name>A0A3N6QNW0_BRACR</name>
<organism evidence="1 2">
    <name type="scientific">Brassica cretica</name>
    <name type="common">Mustard</name>
    <dbReference type="NCBI Taxonomy" id="69181"/>
    <lineage>
        <taxon>Eukaryota</taxon>
        <taxon>Viridiplantae</taxon>
        <taxon>Streptophyta</taxon>
        <taxon>Embryophyta</taxon>
        <taxon>Tracheophyta</taxon>
        <taxon>Spermatophyta</taxon>
        <taxon>Magnoliopsida</taxon>
        <taxon>eudicotyledons</taxon>
        <taxon>Gunneridae</taxon>
        <taxon>Pentapetalae</taxon>
        <taxon>rosids</taxon>
        <taxon>malvids</taxon>
        <taxon>Brassicales</taxon>
        <taxon>Brassicaceae</taxon>
        <taxon>Brassiceae</taxon>
        <taxon>Brassica</taxon>
    </lineage>
</organism>
<reference evidence="1" key="1">
    <citation type="submission" date="2019-12" db="EMBL/GenBank/DDBJ databases">
        <title>Genome sequencing and annotation of Brassica cretica.</title>
        <authorList>
            <person name="Studholme D.J."/>
            <person name="Sarris P.F."/>
        </authorList>
    </citation>
    <scope>NUCLEOTIDE SEQUENCE</scope>
    <source>
        <strain evidence="1">PFS-001/15</strain>
        <tissue evidence="1">Leaf</tissue>
    </source>
</reference>
<proteinExistence type="predicted"/>
<accession>A0A3N6QNW0</accession>
<dbReference type="AlphaFoldDB" id="A0A3N6QNW0"/>
<evidence type="ECO:0000313" key="2">
    <source>
        <dbReference type="Proteomes" id="UP000712281"/>
    </source>
</evidence>
<comment type="caution">
    <text evidence="1">The sequence shown here is derived from an EMBL/GenBank/DDBJ whole genome shotgun (WGS) entry which is preliminary data.</text>
</comment>
<evidence type="ECO:0000313" key="1">
    <source>
        <dbReference type="EMBL" id="KAF2541666.1"/>
    </source>
</evidence>
<gene>
    <name evidence="1" type="ORF">F2Q68_00030686</name>
</gene>
<dbReference type="Proteomes" id="UP000712281">
    <property type="component" value="Unassembled WGS sequence"/>
</dbReference>